<dbReference type="RefSeq" id="WP_187467025.1">
    <property type="nucleotide sequence ID" value="NZ_JACSIT010000115.1"/>
</dbReference>
<reference evidence="3" key="1">
    <citation type="submission" date="2020-08" db="EMBL/GenBank/DDBJ databases">
        <title>Lewinella bacteria from marine environments.</title>
        <authorList>
            <person name="Zhong Y."/>
        </authorList>
    </citation>
    <scope>NUCLEOTIDE SEQUENCE</scope>
    <source>
        <strain evidence="3">KCTC 42187</strain>
    </source>
</reference>
<keyword evidence="4" id="KW-1185">Reference proteome</keyword>
<evidence type="ECO:0000313" key="3">
    <source>
        <dbReference type="EMBL" id="MBC6994969.1"/>
    </source>
</evidence>
<dbReference type="EMBL" id="JACSIT010000115">
    <property type="protein sequence ID" value="MBC6994969.1"/>
    <property type="molecule type" value="Genomic_DNA"/>
</dbReference>
<comment type="caution">
    <text evidence="3">The sequence shown here is derived from an EMBL/GenBank/DDBJ whole genome shotgun (WGS) entry which is preliminary data.</text>
</comment>
<name>A0A923PP98_9BACT</name>
<sequence length="217" mass="23760">MPRLFSFLLLCSFALLAVSCSPKTTAAAGEGGVDWAARAAEYKRNPDALRQLVEDCETSQQQLITTRTQLEQMRNQGSSSDQALTAARNDAANARNEAAAAIAQVNQLQQQLAQERASRNDQVDTDRNTVAGVIFQVQLGAFAQNTVDPSMATDNALELQEQNGLQKFVVSQFRTYANAVQLRDRLRQMGVKDAFVVARNNGTRIDVQEAIRLAGQN</sequence>
<organism evidence="3 4">
    <name type="scientific">Neolewinella lacunae</name>
    <dbReference type="NCBI Taxonomy" id="1517758"/>
    <lineage>
        <taxon>Bacteria</taxon>
        <taxon>Pseudomonadati</taxon>
        <taxon>Bacteroidota</taxon>
        <taxon>Saprospiria</taxon>
        <taxon>Saprospirales</taxon>
        <taxon>Lewinellaceae</taxon>
        <taxon>Neolewinella</taxon>
    </lineage>
</organism>
<feature type="compositionally biased region" description="Polar residues" evidence="1">
    <location>
        <begin position="71"/>
        <end position="81"/>
    </location>
</feature>
<feature type="region of interest" description="Disordered" evidence="1">
    <location>
        <begin position="71"/>
        <end position="90"/>
    </location>
</feature>
<evidence type="ECO:0000313" key="4">
    <source>
        <dbReference type="Proteomes" id="UP000650081"/>
    </source>
</evidence>
<gene>
    <name evidence="3" type="ORF">H9S92_12390</name>
</gene>
<evidence type="ECO:0008006" key="5">
    <source>
        <dbReference type="Google" id="ProtNLM"/>
    </source>
</evidence>
<feature type="chain" id="PRO_5037436667" description="SPOR domain-containing protein" evidence="2">
    <location>
        <begin position="27"/>
        <end position="217"/>
    </location>
</feature>
<proteinExistence type="predicted"/>
<dbReference type="Proteomes" id="UP000650081">
    <property type="component" value="Unassembled WGS sequence"/>
</dbReference>
<dbReference type="AlphaFoldDB" id="A0A923PP98"/>
<dbReference type="PROSITE" id="PS51257">
    <property type="entry name" value="PROKAR_LIPOPROTEIN"/>
    <property type="match status" value="1"/>
</dbReference>
<evidence type="ECO:0000256" key="2">
    <source>
        <dbReference type="SAM" id="SignalP"/>
    </source>
</evidence>
<keyword evidence="2" id="KW-0732">Signal</keyword>
<protein>
    <recommendedName>
        <fullName evidence="5">SPOR domain-containing protein</fullName>
    </recommendedName>
</protein>
<evidence type="ECO:0000256" key="1">
    <source>
        <dbReference type="SAM" id="MobiDB-lite"/>
    </source>
</evidence>
<accession>A0A923PP98</accession>
<feature type="signal peptide" evidence="2">
    <location>
        <begin position="1"/>
        <end position="26"/>
    </location>
</feature>